<proteinExistence type="predicted"/>
<protein>
    <submittedName>
        <fullName evidence="1">Uncharacterized protein</fullName>
    </submittedName>
</protein>
<dbReference type="AlphaFoldDB" id="A0A917RDK7"/>
<organism evidence="1 2">
    <name type="scientific">Sphaerisporangium melleum</name>
    <dbReference type="NCBI Taxonomy" id="321316"/>
    <lineage>
        <taxon>Bacteria</taxon>
        <taxon>Bacillati</taxon>
        <taxon>Actinomycetota</taxon>
        <taxon>Actinomycetes</taxon>
        <taxon>Streptosporangiales</taxon>
        <taxon>Streptosporangiaceae</taxon>
        <taxon>Sphaerisporangium</taxon>
    </lineage>
</organism>
<evidence type="ECO:0000313" key="1">
    <source>
        <dbReference type="EMBL" id="GGL03122.1"/>
    </source>
</evidence>
<dbReference type="EMBL" id="BMNT01000030">
    <property type="protein sequence ID" value="GGL03122.1"/>
    <property type="molecule type" value="Genomic_DNA"/>
</dbReference>
<dbReference type="RefSeq" id="WP_189165604.1">
    <property type="nucleotide sequence ID" value="NZ_BMNT01000030.1"/>
</dbReference>
<dbReference type="Proteomes" id="UP000645217">
    <property type="component" value="Unassembled WGS sequence"/>
</dbReference>
<evidence type="ECO:0000313" key="2">
    <source>
        <dbReference type="Proteomes" id="UP000645217"/>
    </source>
</evidence>
<sequence length="285" mass="31354">MPGGDDWVQDQQVGGGILFGPALRQLARVRRMLDEADYTESVGHRLLSMAGELCLCAGWLAYDSGHQDAARRLYSEAYLYSGQASDEQLRVNAASYLAMQAVRDARCNPGRAREALRMVAVGRDAARGWATPRVYALLGIREATTQATLGEQLPCRQAIATAWRELERGSHDDDPEWTGFLTPNVLTYFEGLTTMVLGRPLIAVDHFQRLLTDPALGERNRLYYRSCLANALLASGETADALAEGMELLARVNGSRRTLEELAPLRHAAGDSSEFAQLYDHKLAA</sequence>
<comment type="caution">
    <text evidence="1">The sequence shown here is derived from an EMBL/GenBank/DDBJ whole genome shotgun (WGS) entry which is preliminary data.</text>
</comment>
<reference evidence="1" key="2">
    <citation type="submission" date="2020-09" db="EMBL/GenBank/DDBJ databases">
        <authorList>
            <person name="Sun Q."/>
            <person name="Ohkuma M."/>
        </authorList>
    </citation>
    <scope>NUCLEOTIDE SEQUENCE</scope>
    <source>
        <strain evidence="1">JCM 13064</strain>
    </source>
</reference>
<accession>A0A917RDK7</accession>
<reference evidence="1" key="1">
    <citation type="journal article" date="2014" name="Int. J. Syst. Evol. Microbiol.">
        <title>Complete genome sequence of Corynebacterium casei LMG S-19264T (=DSM 44701T), isolated from a smear-ripened cheese.</title>
        <authorList>
            <consortium name="US DOE Joint Genome Institute (JGI-PGF)"/>
            <person name="Walter F."/>
            <person name="Albersmeier A."/>
            <person name="Kalinowski J."/>
            <person name="Ruckert C."/>
        </authorList>
    </citation>
    <scope>NUCLEOTIDE SEQUENCE</scope>
    <source>
        <strain evidence="1">JCM 13064</strain>
    </source>
</reference>
<keyword evidence="2" id="KW-1185">Reference proteome</keyword>
<name>A0A917RDK7_9ACTN</name>
<gene>
    <name evidence="1" type="ORF">GCM10007964_51530</name>
</gene>